<evidence type="ECO:0000313" key="4">
    <source>
        <dbReference type="Proteomes" id="UP000271010"/>
    </source>
</evidence>
<name>A0A3M9MXC0_9BACT</name>
<dbReference type="RefSeq" id="WP_123133257.1">
    <property type="nucleotide sequence ID" value="NZ_RJJE01000009.1"/>
</dbReference>
<reference evidence="3 4" key="1">
    <citation type="submission" date="2018-11" db="EMBL/GenBank/DDBJ databases">
        <title>Rufibacter latericius sp. nov., isolated from water in Baiyang Lake.</title>
        <authorList>
            <person name="Yang Y."/>
        </authorList>
    </citation>
    <scope>NUCLEOTIDE SEQUENCE [LARGE SCALE GENOMIC DNA]</scope>
    <source>
        <strain evidence="3 4">MCC P1</strain>
    </source>
</reference>
<feature type="chain" id="PRO_5018230182" evidence="1">
    <location>
        <begin position="18"/>
        <end position="219"/>
    </location>
</feature>
<proteinExistence type="predicted"/>
<dbReference type="EMBL" id="RJJE01000009">
    <property type="protein sequence ID" value="RNI30179.1"/>
    <property type="molecule type" value="Genomic_DNA"/>
</dbReference>
<evidence type="ECO:0000256" key="1">
    <source>
        <dbReference type="SAM" id="SignalP"/>
    </source>
</evidence>
<dbReference type="Gene3D" id="1.20.1260.10">
    <property type="match status" value="1"/>
</dbReference>
<comment type="caution">
    <text evidence="3">The sequence shown here is derived from an EMBL/GenBank/DDBJ whole genome shotgun (WGS) entry which is preliminary data.</text>
</comment>
<gene>
    <name evidence="3" type="ORF">EFA69_11820</name>
</gene>
<feature type="domain" description="DUF4142" evidence="2">
    <location>
        <begin position="79"/>
        <end position="213"/>
    </location>
</feature>
<dbReference type="OrthoDB" id="770843at2"/>
<accession>A0A3M9MXC0</accession>
<organism evidence="3 4">
    <name type="scientific">Rufibacter immobilis</name>
    <dbReference type="NCBI Taxonomy" id="1348778"/>
    <lineage>
        <taxon>Bacteria</taxon>
        <taxon>Pseudomonadati</taxon>
        <taxon>Bacteroidota</taxon>
        <taxon>Cytophagia</taxon>
        <taxon>Cytophagales</taxon>
        <taxon>Hymenobacteraceae</taxon>
        <taxon>Rufibacter</taxon>
    </lineage>
</organism>
<feature type="signal peptide" evidence="1">
    <location>
        <begin position="1"/>
        <end position="17"/>
    </location>
</feature>
<dbReference type="PANTHER" id="PTHR38593">
    <property type="entry name" value="BLR2558 PROTEIN"/>
    <property type="match status" value="1"/>
</dbReference>
<protein>
    <submittedName>
        <fullName evidence="3">DUF4142 domain-containing protein</fullName>
    </submittedName>
</protein>
<sequence>MKKNVYVLLFSAMAAGAACSRIDTNTANTVPTSDSYAATVTAAHAGAGNAATPADAYISTGSAGNVPGTMMYGARAITEASFLMEAASSSMMEVQLGKLALERSSNPEVKALAQMLIDHHTKVNQELADISSGMNVELPSTLMPDHQKLVDKLSKLTGGEFDEKYVDELEDAHERDIALFEVVSNGAQTTTVKAFAIRTLPVLRVHEHQADKLEEKVNK</sequence>
<evidence type="ECO:0000259" key="2">
    <source>
        <dbReference type="Pfam" id="PF13628"/>
    </source>
</evidence>
<keyword evidence="1" id="KW-0732">Signal</keyword>
<dbReference type="PANTHER" id="PTHR38593:SF1">
    <property type="entry name" value="BLR2558 PROTEIN"/>
    <property type="match status" value="1"/>
</dbReference>
<evidence type="ECO:0000313" key="3">
    <source>
        <dbReference type="EMBL" id="RNI30179.1"/>
    </source>
</evidence>
<dbReference type="InterPro" id="IPR025419">
    <property type="entry name" value="DUF4142"/>
</dbReference>
<dbReference type="InterPro" id="IPR012347">
    <property type="entry name" value="Ferritin-like"/>
</dbReference>
<dbReference type="Pfam" id="PF13628">
    <property type="entry name" value="DUF4142"/>
    <property type="match status" value="1"/>
</dbReference>
<keyword evidence="4" id="KW-1185">Reference proteome</keyword>
<dbReference type="AlphaFoldDB" id="A0A3M9MXC0"/>
<dbReference type="Proteomes" id="UP000271010">
    <property type="component" value="Unassembled WGS sequence"/>
</dbReference>
<dbReference type="PROSITE" id="PS51257">
    <property type="entry name" value="PROKAR_LIPOPROTEIN"/>
    <property type="match status" value="1"/>
</dbReference>